<dbReference type="PANTHER" id="PTHR35043">
    <property type="entry name" value="TRANSCRIPTION FACTOR DOMAIN-CONTAINING PROTEIN"/>
    <property type="match status" value="1"/>
</dbReference>
<protein>
    <submittedName>
        <fullName evidence="2">Uncharacterized protein</fullName>
    </submittedName>
</protein>
<keyword evidence="1" id="KW-0812">Transmembrane</keyword>
<dbReference type="OrthoDB" id="9451547at2759"/>
<dbReference type="AlphaFoldDB" id="A0A0D0BWC6"/>
<evidence type="ECO:0000313" key="2">
    <source>
        <dbReference type="EMBL" id="KIK53964.1"/>
    </source>
</evidence>
<feature type="transmembrane region" description="Helical" evidence="1">
    <location>
        <begin position="373"/>
        <end position="397"/>
    </location>
</feature>
<organism evidence="2 3">
    <name type="scientific">Collybiopsis luxurians FD-317 M1</name>
    <dbReference type="NCBI Taxonomy" id="944289"/>
    <lineage>
        <taxon>Eukaryota</taxon>
        <taxon>Fungi</taxon>
        <taxon>Dikarya</taxon>
        <taxon>Basidiomycota</taxon>
        <taxon>Agaricomycotina</taxon>
        <taxon>Agaricomycetes</taxon>
        <taxon>Agaricomycetidae</taxon>
        <taxon>Agaricales</taxon>
        <taxon>Marasmiineae</taxon>
        <taxon>Omphalotaceae</taxon>
        <taxon>Collybiopsis</taxon>
        <taxon>Collybiopsis luxurians</taxon>
    </lineage>
</organism>
<dbReference type="Proteomes" id="UP000053593">
    <property type="component" value="Unassembled WGS sequence"/>
</dbReference>
<feature type="transmembrane region" description="Helical" evidence="1">
    <location>
        <begin position="78"/>
        <end position="99"/>
    </location>
</feature>
<keyword evidence="3" id="KW-1185">Reference proteome</keyword>
<dbReference type="HOGENOM" id="CLU_022883_6_1_1"/>
<evidence type="ECO:0000256" key="1">
    <source>
        <dbReference type="SAM" id="Phobius"/>
    </source>
</evidence>
<dbReference type="EMBL" id="KN834822">
    <property type="protein sequence ID" value="KIK53964.1"/>
    <property type="molecule type" value="Genomic_DNA"/>
</dbReference>
<gene>
    <name evidence="2" type="ORF">GYMLUDRAFT_923288</name>
</gene>
<proteinExistence type="predicted"/>
<keyword evidence="1" id="KW-1133">Transmembrane helix</keyword>
<feature type="transmembrane region" description="Helical" evidence="1">
    <location>
        <begin position="425"/>
        <end position="444"/>
    </location>
</feature>
<dbReference type="PANTHER" id="PTHR35043:SF7">
    <property type="entry name" value="TRANSCRIPTION FACTOR DOMAIN-CONTAINING PROTEIN"/>
    <property type="match status" value="1"/>
</dbReference>
<accession>A0A0D0BWC6</accession>
<feature type="transmembrane region" description="Helical" evidence="1">
    <location>
        <begin position="453"/>
        <end position="478"/>
    </location>
</feature>
<reference evidence="2 3" key="1">
    <citation type="submission" date="2014-04" db="EMBL/GenBank/DDBJ databases">
        <title>Evolutionary Origins and Diversification of the Mycorrhizal Mutualists.</title>
        <authorList>
            <consortium name="DOE Joint Genome Institute"/>
            <consortium name="Mycorrhizal Genomics Consortium"/>
            <person name="Kohler A."/>
            <person name="Kuo A."/>
            <person name="Nagy L.G."/>
            <person name="Floudas D."/>
            <person name="Copeland A."/>
            <person name="Barry K.W."/>
            <person name="Cichocki N."/>
            <person name="Veneault-Fourrey C."/>
            <person name="LaButti K."/>
            <person name="Lindquist E.A."/>
            <person name="Lipzen A."/>
            <person name="Lundell T."/>
            <person name="Morin E."/>
            <person name="Murat C."/>
            <person name="Riley R."/>
            <person name="Ohm R."/>
            <person name="Sun H."/>
            <person name="Tunlid A."/>
            <person name="Henrissat B."/>
            <person name="Grigoriev I.V."/>
            <person name="Hibbett D.S."/>
            <person name="Martin F."/>
        </authorList>
    </citation>
    <scope>NUCLEOTIDE SEQUENCE [LARGE SCALE GENOMIC DNA]</scope>
    <source>
        <strain evidence="2 3">FD-317 M1</strain>
    </source>
</reference>
<feature type="transmembrane region" description="Helical" evidence="1">
    <location>
        <begin position="490"/>
        <end position="513"/>
    </location>
</feature>
<name>A0A0D0BWC6_9AGAR</name>
<evidence type="ECO:0000313" key="3">
    <source>
        <dbReference type="Proteomes" id="UP000053593"/>
    </source>
</evidence>
<keyword evidence="1" id="KW-0472">Membrane</keyword>
<sequence length="541" mass="60749">MIIPSIVHLRAIVIPAADASNISLSSADSCNDLHKCRTLFQIVWSCISVIIACTWVSIHPNVPGPDESSWAVLRRRVQMMIIALTAPELLVFGAARQWFAARKLSHRYKKQKWSRAHAFLALMGGFGLYEGKKCVGVLRFLPLGCSKSAEEDILKSFRQSDPLPESHTADSLHNSVSGHNNGTTSTIFNDRSFAAHIPLIGELSNREVKNCGHSDGLGKLVAVGQTTWFVLQLLARWAEGLLVTELEVMTLAFAAMNVLVYFFWWDKPLGVRSHIRIQRRSTNEDTDAKPDDHIVTSENRNWINSVTNWFQQTRRDFQMATCRFFEDCKKEGALMITLRRIILPPLQGLMGLVLADEKDLEDDLKKMVDGAGLLLRIALAMVCIISAPLVILAFLVVPGNDTEEDKVSPLERNVHLEPPHAEDKLIMYGAGVVYGAIHCAAWTYKFPSTAEALVWRTCSLLVTFIPIYLAFFIAILGQIVRVEKEKLETWWVRCLALVSMVAFLSYLLARFLLITQAFLALRDLPPGVFLNVQWTVFLPHI</sequence>
<feature type="transmembrane region" description="Helical" evidence="1">
    <location>
        <begin position="241"/>
        <end position="264"/>
    </location>
</feature>
<feature type="transmembrane region" description="Helical" evidence="1">
    <location>
        <begin position="39"/>
        <end position="58"/>
    </location>
</feature>
<feature type="transmembrane region" description="Helical" evidence="1">
    <location>
        <begin position="216"/>
        <end position="235"/>
    </location>
</feature>